<sequence>MPPDKLLDDEAEPDTIPNTIRPQYLHAITELTTCIFEKCIFIGEVSNCIKTDRSGHRTVSTLVQACGCSPPKTLARDRSHD</sequence>
<reference evidence="1 2" key="1">
    <citation type="submission" date="2013-11" db="EMBL/GenBank/DDBJ databases">
        <title>Opisthorchis viverrini - life in the bile duct.</title>
        <authorList>
            <person name="Young N.D."/>
            <person name="Nagarajan N."/>
            <person name="Lin S.J."/>
            <person name="Korhonen P.K."/>
            <person name="Jex A.R."/>
            <person name="Hall R.S."/>
            <person name="Safavi-Hemami H."/>
            <person name="Kaewkong W."/>
            <person name="Bertrand D."/>
            <person name="Gao S."/>
            <person name="Seet Q."/>
            <person name="Wongkham S."/>
            <person name="Teh B.T."/>
            <person name="Wongkham C."/>
            <person name="Intapan P.M."/>
            <person name="Maleewong W."/>
            <person name="Yang X."/>
            <person name="Hu M."/>
            <person name="Wang Z."/>
            <person name="Hofmann A."/>
            <person name="Sternberg P.W."/>
            <person name="Tan P."/>
            <person name="Wang J."/>
            <person name="Gasser R.B."/>
        </authorList>
    </citation>
    <scope>NUCLEOTIDE SEQUENCE [LARGE SCALE GENOMIC DNA]</scope>
</reference>
<dbReference type="GeneID" id="20318230"/>
<dbReference type="Proteomes" id="UP000054324">
    <property type="component" value="Unassembled WGS sequence"/>
</dbReference>
<dbReference type="RefSeq" id="XP_009166943.1">
    <property type="nucleotide sequence ID" value="XM_009168679.1"/>
</dbReference>
<dbReference type="EMBL" id="KL596681">
    <property type="protein sequence ID" value="KER29297.1"/>
    <property type="molecule type" value="Genomic_DNA"/>
</dbReference>
<protein>
    <submittedName>
        <fullName evidence="1">Uncharacterized protein</fullName>
    </submittedName>
</protein>
<dbReference type="KEGG" id="ovi:T265_04044"/>
<keyword evidence="2" id="KW-1185">Reference proteome</keyword>
<evidence type="ECO:0000313" key="2">
    <source>
        <dbReference type="Proteomes" id="UP000054324"/>
    </source>
</evidence>
<dbReference type="AlphaFoldDB" id="A0A074ZTZ6"/>
<proteinExistence type="predicted"/>
<dbReference type="CTD" id="20318230"/>
<evidence type="ECO:0000313" key="1">
    <source>
        <dbReference type="EMBL" id="KER29297.1"/>
    </source>
</evidence>
<organism evidence="1 2">
    <name type="scientific">Opisthorchis viverrini</name>
    <name type="common">Southeast Asian liver fluke</name>
    <dbReference type="NCBI Taxonomy" id="6198"/>
    <lineage>
        <taxon>Eukaryota</taxon>
        <taxon>Metazoa</taxon>
        <taxon>Spiralia</taxon>
        <taxon>Lophotrochozoa</taxon>
        <taxon>Platyhelminthes</taxon>
        <taxon>Trematoda</taxon>
        <taxon>Digenea</taxon>
        <taxon>Opisthorchiida</taxon>
        <taxon>Opisthorchiata</taxon>
        <taxon>Opisthorchiidae</taxon>
        <taxon>Opisthorchis</taxon>
    </lineage>
</organism>
<name>A0A074ZTZ6_OPIVI</name>
<gene>
    <name evidence="1" type="ORF">T265_04044</name>
</gene>
<accession>A0A074ZTZ6</accession>